<keyword evidence="4" id="KW-0274">FAD</keyword>
<dbReference type="InterPro" id="IPR006093">
    <property type="entry name" value="Oxy_OxRdtase_FAD_BS"/>
</dbReference>
<dbReference type="RefSeq" id="WP_175109148.1">
    <property type="nucleotide sequence ID" value="NZ_CADIKF010000002.1"/>
</dbReference>
<protein>
    <submittedName>
        <fullName evidence="7">6-hydroxy-D-nicotine oxidase</fullName>
        <ecNumber evidence="7">1.5.3.6</ecNumber>
    </submittedName>
</protein>
<dbReference type="Proteomes" id="UP000494329">
    <property type="component" value="Unassembled WGS sequence"/>
</dbReference>
<evidence type="ECO:0000256" key="3">
    <source>
        <dbReference type="ARBA" id="ARBA00022630"/>
    </source>
</evidence>
<sequence length="461" mass="49699">MAGILKHADGSIVELRTVKRFINTFAGEALLPGDAQYDAARTLWNASVDKRPGLIARCTSTADVARVVTFARINDLLVAVKGGGHNVAGRALCDDGIVIDLSRMNRVSVDAPSRTVTVQGGALLEDVDRETHPHGLAVPAGTMSKTGIGGLTLGGGVGWLTRKYGLTCDNLLSCEIVSAQGEALQVDEASHSDLFWALRGGGGNFGVATSFRFRAHPVATVLGGVIVYPREHAAAVMRFYRDFMMTAPAELTAYVGMIWTPEGVPATGIMMCYCGTPEAGEPIVQRLRTVAPPIFEAIQPMPFPAMQKLVDHTNPDGNHNYWRSTFVTKLSDEVIDVIVAQSNQAPSTLTAVLVQVFNGAVNQVDATRTAFPHRNAGFNIGIEAKWTEAARGAQNMAWTRGFADALKPYSSYTCLVNFLGDESANEVRAAFGSSYERLVDVKTKYDPTNFFSLNQNIKPRM</sequence>
<dbReference type="PANTHER" id="PTHR42973">
    <property type="entry name" value="BINDING OXIDOREDUCTASE, PUTATIVE (AFU_ORTHOLOGUE AFUA_1G17690)-RELATED"/>
    <property type="match status" value="1"/>
</dbReference>
<name>A0A6J5D1K3_9BURK</name>
<gene>
    <name evidence="7" type="ORF">LMG29739_00478</name>
</gene>
<dbReference type="Pfam" id="PF01565">
    <property type="entry name" value="FAD_binding_4"/>
    <property type="match status" value="1"/>
</dbReference>
<dbReference type="InterPro" id="IPR050416">
    <property type="entry name" value="FAD-linked_Oxidoreductase"/>
</dbReference>
<evidence type="ECO:0000256" key="4">
    <source>
        <dbReference type="ARBA" id="ARBA00022827"/>
    </source>
</evidence>
<dbReference type="EC" id="1.5.3.6" evidence="7"/>
<keyword evidence="8" id="KW-1185">Reference proteome</keyword>
<dbReference type="PROSITE" id="PS51387">
    <property type="entry name" value="FAD_PCMH"/>
    <property type="match status" value="1"/>
</dbReference>
<dbReference type="InterPro" id="IPR016166">
    <property type="entry name" value="FAD-bd_PCMH"/>
</dbReference>
<keyword evidence="5 7" id="KW-0560">Oxidoreductase</keyword>
<reference evidence="7 8" key="1">
    <citation type="submission" date="2020-04" db="EMBL/GenBank/DDBJ databases">
        <authorList>
            <person name="De Canck E."/>
        </authorList>
    </citation>
    <scope>NUCLEOTIDE SEQUENCE [LARGE SCALE GENOMIC DNA]</scope>
    <source>
        <strain evidence="7 8">LMG 29739</strain>
    </source>
</reference>
<dbReference type="Gene3D" id="3.30.465.10">
    <property type="match status" value="1"/>
</dbReference>
<dbReference type="SUPFAM" id="SSF56176">
    <property type="entry name" value="FAD-binding/transporter-associated domain-like"/>
    <property type="match status" value="1"/>
</dbReference>
<organism evidence="7 8">
    <name type="scientific">Paraburkholderia solisilvae</name>
    <dbReference type="NCBI Taxonomy" id="624376"/>
    <lineage>
        <taxon>Bacteria</taxon>
        <taxon>Pseudomonadati</taxon>
        <taxon>Pseudomonadota</taxon>
        <taxon>Betaproteobacteria</taxon>
        <taxon>Burkholderiales</taxon>
        <taxon>Burkholderiaceae</taxon>
        <taxon>Paraburkholderia</taxon>
    </lineage>
</organism>
<feature type="domain" description="FAD-binding PCMH-type" evidence="6">
    <location>
        <begin position="48"/>
        <end position="218"/>
    </location>
</feature>
<dbReference type="InterPro" id="IPR036318">
    <property type="entry name" value="FAD-bd_PCMH-like_sf"/>
</dbReference>
<evidence type="ECO:0000259" key="6">
    <source>
        <dbReference type="PROSITE" id="PS51387"/>
    </source>
</evidence>
<evidence type="ECO:0000256" key="2">
    <source>
        <dbReference type="ARBA" id="ARBA00005466"/>
    </source>
</evidence>
<dbReference type="InterPro" id="IPR012951">
    <property type="entry name" value="BBE"/>
</dbReference>
<dbReference type="Gene3D" id="3.40.462.20">
    <property type="match status" value="1"/>
</dbReference>
<evidence type="ECO:0000256" key="5">
    <source>
        <dbReference type="ARBA" id="ARBA00023002"/>
    </source>
</evidence>
<evidence type="ECO:0000256" key="1">
    <source>
        <dbReference type="ARBA" id="ARBA00001974"/>
    </source>
</evidence>
<evidence type="ECO:0000313" key="8">
    <source>
        <dbReference type="Proteomes" id="UP000494329"/>
    </source>
</evidence>
<comment type="similarity">
    <text evidence="2">Belongs to the oxygen-dependent FAD-linked oxidoreductase family.</text>
</comment>
<dbReference type="InterPro" id="IPR016167">
    <property type="entry name" value="FAD-bd_PCMH_sub1"/>
</dbReference>
<dbReference type="GO" id="GO:0071949">
    <property type="term" value="F:FAD binding"/>
    <property type="evidence" value="ECO:0007669"/>
    <property type="project" value="InterPro"/>
</dbReference>
<dbReference type="PANTHER" id="PTHR42973:SF39">
    <property type="entry name" value="FAD-BINDING PCMH-TYPE DOMAIN-CONTAINING PROTEIN"/>
    <property type="match status" value="1"/>
</dbReference>
<dbReference type="AlphaFoldDB" id="A0A6J5D1K3"/>
<dbReference type="EMBL" id="CADIKF010000002">
    <property type="protein sequence ID" value="CAB3748108.1"/>
    <property type="molecule type" value="Genomic_DNA"/>
</dbReference>
<accession>A0A6J5D1K3</accession>
<dbReference type="PROSITE" id="PS00862">
    <property type="entry name" value="OX2_COVAL_FAD"/>
    <property type="match status" value="1"/>
</dbReference>
<dbReference type="InterPro" id="IPR016169">
    <property type="entry name" value="FAD-bd_PCMH_sub2"/>
</dbReference>
<dbReference type="InterPro" id="IPR006094">
    <property type="entry name" value="Oxid_FAD_bind_N"/>
</dbReference>
<proteinExistence type="inferred from homology"/>
<comment type="cofactor">
    <cofactor evidence="1">
        <name>FAD</name>
        <dbReference type="ChEBI" id="CHEBI:57692"/>
    </cofactor>
</comment>
<evidence type="ECO:0000313" key="7">
    <source>
        <dbReference type="EMBL" id="CAB3748108.1"/>
    </source>
</evidence>
<keyword evidence="3" id="KW-0285">Flavoprotein</keyword>
<dbReference type="GO" id="GO:0018530">
    <property type="term" value="F:(R)-6-hydroxynicotine oxidase activity"/>
    <property type="evidence" value="ECO:0007669"/>
    <property type="project" value="UniProtKB-EC"/>
</dbReference>
<dbReference type="Pfam" id="PF08031">
    <property type="entry name" value="BBE"/>
    <property type="match status" value="1"/>
</dbReference>
<dbReference type="Gene3D" id="3.30.43.10">
    <property type="entry name" value="Uridine Diphospho-n-acetylenolpyruvylglucosamine Reductase, domain 2"/>
    <property type="match status" value="1"/>
</dbReference>